<dbReference type="PROSITE" id="PS51257">
    <property type="entry name" value="PROKAR_LIPOPROTEIN"/>
    <property type="match status" value="1"/>
</dbReference>
<reference evidence="4" key="1">
    <citation type="journal article" date="2019" name="Int. J. Syst. Evol. Microbiol.">
        <title>The Global Catalogue of Microorganisms (GCM) 10K type strain sequencing project: providing services to taxonomists for standard genome sequencing and annotation.</title>
        <authorList>
            <consortium name="The Broad Institute Genomics Platform"/>
            <consortium name="The Broad Institute Genome Sequencing Center for Infectious Disease"/>
            <person name="Wu L."/>
            <person name="Ma J."/>
        </authorList>
    </citation>
    <scope>NUCLEOTIDE SEQUENCE [LARGE SCALE GENOMIC DNA]</scope>
    <source>
        <strain evidence="4">CCUG 66188</strain>
    </source>
</reference>
<feature type="domain" description="DUF4595" evidence="2">
    <location>
        <begin position="73"/>
        <end position="262"/>
    </location>
</feature>
<comment type="caution">
    <text evidence="3">The sequence shown here is derived from an EMBL/GenBank/DDBJ whole genome shotgun (WGS) entry which is preliminary data.</text>
</comment>
<feature type="chain" id="PRO_5045849467" evidence="1">
    <location>
        <begin position="25"/>
        <end position="278"/>
    </location>
</feature>
<proteinExistence type="predicted"/>
<evidence type="ECO:0000313" key="3">
    <source>
        <dbReference type="EMBL" id="MFC4675289.1"/>
    </source>
</evidence>
<dbReference type="Proteomes" id="UP001596023">
    <property type="component" value="Unassembled WGS sequence"/>
</dbReference>
<accession>A0ABV9KZC3</accession>
<dbReference type="RefSeq" id="WP_379998397.1">
    <property type="nucleotide sequence ID" value="NZ_JBHSGN010000095.1"/>
</dbReference>
<gene>
    <name evidence="3" type="ORF">ACFO6W_16460</name>
</gene>
<dbReference type="Gene3D" id="2.40.160.190">
    <property type="match status" value="1"/>
</dbReference>
<protein>
    <submittedName>
        <fullName evidence="3">DUF4595 domain-containing protein</fullName>
    </submittedName>
</protein>
<feature type="signal peptide" evidence="1">
    <location>
        <begin position="1"/>
        <end position="24"/>
    </location>
</feature>
<keyword evidence="4" id="KW-1185">Reference proteome</keyword>
<dbReference type="InterPro" id="IPR027931">
    <property type="entry name" value="DUF4595"/>
</dbReference>
<evidence type="ECO:0000256" key="1">
    <source>
        <dbReference type="SAM" id="SignalP"/>
    </source>
</evidence>
<dbReference type="Pfam" id="PF15283">
    <property type="entry name" value="DUF4595"/>
    <property type="match status" value="1"/>
</dbReference>
<evidence type="ECO:0000313" key="4">
    <source>
        <dbReference type="Proteomes" id="UP001596023"/>
    </source>
</evidence>
<keyword evidence="1" id="KW-0732">Signal</keyword>
<sequence length="278" mass="31303">MNIAKLLFLLTLILASLSFSSCSGDDDNIDGGNIVDFGPKNVFTGDLPKNIGSLTIKYNVDGLLQEMSNSEMKVTFEYSSKLKSTADNNIIIMRYIDLNYSGESYTVDMKIGNNGFVSSAIQTYADNSSETWEFKYNSDNQLNYMKRSEGDNEVTTITYAGGNITNVKMEGDDKEEGIYTSSITYTSDKYPAGIENKGCIMLFDMTFGIDLDEMDYAYYAGLLGRATKKLPLKMTDGYVGEPEYDSTYIFDWTLNEKGYPTKFSYDDYGYTENLNFNW</sequence>
<name>A0ABV9KZC3_9BACT</name>
<organism evidence="3 4">
    <name type="scientific">Dysgonomonas termitidis</name>
    <dbReference type="NCBI Taxonomy" id="1516126"/>
    <lineage>
        <taxon>Bacteria</taxon>
        <taxon>Pseudomonadati</taxon>
        <taxon>Bacteroidota</taxon>
        <taxon>Bacteroidia</taxon>
        <taxon>Bacteroidales</taxon>
        <taxon>Dysgonomonadaceae</taxon>
        <taxon>Dysgonomonas</taxon>
    </lineage>
</organism>
<dbReference type="EMBL" id="JBHSGN010000095">
    <property type="protein sequence ID" value="MFC4675289.1"/>
    <property type="molecule type" value="Genomic_DNA"/>
</dbReference>
<dbReference type="CDD" id="cd12871">
    <property type="entry name" value="Bacuni_01323_like"/>
    <property type="match status" value="1"/>
</dbReference>
<evidence type="ECO:0000259" key="2">
    <source>
        <dbReference type="Pfam" id="PF15283"/>
    </source>
</evidence>